<name>A0A0F8YEF2_9ZZZZ</name>
<dbReference type="EMBL" id="LAZR01057431">
    <property type="protein sequence ID" value="KKK72085.1"/>
    <property type="molecule type" value="Genomic_DNA"/>
</dbReference>
<evidence type="ECO:0000313" key="1">
    <source>
        <dbReference type="EMBL" id="KKK72085.1"/>
    </source>
</evidence>
<proteinExistence type="predicted"/>
<dbReference type="AlphaFoldDB" id="A0A0F8YEF2"/>
<comment type="caution">
    <text evidence="1">The sequence shown here is derived from an EMBL/GenBank/DDBJ whole genome shotgun (WGS) entry which is preliminary data.</text>
</comment>
<sequence>MAITWKKKITVLDVKRGNVSVTLTRVDDTDPQQIKTSIFTVLDALINTPKLRRQVLDELKRQYQAQKKKVVDDAVVIGTFDKEVDDDVKVWGV</sequence>
<organism evidence="1">
    <name type="scientific">marine sediment metagenome</name>
    <dbReference type="NCBI Taxonomy" id="412755"/>
    <lineage>
        <taxon>unclassified sequences</taxon>
        <taxon>metagenomes</taxon>
        <taxon>ecological metagenomes</taxon>
    </lineage>
</organism>
<accession>A0A0F8YEF2</accession>
<gene>
    <name evidence="1" type="ORF">LCGC14_2907420</name>
</gene>
<protein>
    <submittedName>
        <fullName evidence="1">Uncharacterized protein</fullName>
    </submittedName>
</protein>
<reference evidence="1" key="1">
    <citation type="journal article" date="2015" name="Nature">
        <title>Complex archaea that bridge the gap between prokaryotes and eukaryotes.</title>
        <authorList>
            <person name="Spang A."/>
            <person name="Saw J.H."/>
            <person name="Jorgensen S.L."/>
            <person name="Zaremba-Niedzwiedzka K."/>
            <person name="Martijn J."/>
            <person name="Lind A.E."/>
            <person name="van Eijk R."/>
            <person name="Schleper C."/>
            <person name="Guy L."/>
            <person name="Ettema T.J."/>
        </authorList>
    </citation>
    <scope>NUCLEOTIDE SEQUENCE</scope>
</reference>